<dbReference type="SMART" id="SM00028">
    <property type="entry name" value="TPR"/>
    <property type="match status" value="2"/>
</dbReference>
<evidence type="ECO:0000256" key="2">
    <source>
        <dbReference type="ARBA" id="ARBA00022803"/>
    </source>
</evidence>
<dbReference type="STRING" id="7070.A0A139WAE5"/>
<feature type="repeat" description="TPR" evidence="3">
    <location>
        <begin position="62"/>
        <end position="95"/>
    </location>
</feature>
<dbReference type="SUPFAM" id="SSF48452">
    <property type="entry name" value="TPR-like"/>
    <property type="match status" value="1"/>
</dbReference>
<gene>
    <name evidence="5" type="primary">AUGUSTUS-3.0.2_31800</name>
    <name evidence="5" type="ORF">TcasGA2_TC031800</name>
</gene>
<dbReference type="Gene3D" id="1.25.40.10">
    <property type="entry name" value="Tetratricopeptide repeat domain"/>
    <property type="match status" value="1"/>
</dbReference>
<name>A0A139WAE5_TRICA</name>
<evidence type="ECO:0000256" key="3">
    <source>
        <dbReference type="PROSITE-ProRule" id="PRU00339"/>
    </source>
</evidence>
<feature type="region of interest" description="Disordered" evidence="4">
    <location>
        <begin position="168"/>
        <end position="202"/>
    </location>
</feature>
<evidence type="ECO:0000313" key="6">
    <source>
        <dbReference type="Proteomes" id="UP000007266"/>
    </source>
</evidence>
<sequence length="202" mass="23328">MCPFKTINSQKRNSFMHSKAIELHPLKPLYFCKRALALCYLNLNTEAIQDCTKALIIDPEFSKAYGVLGMAHYNFKNWHEAVKAFSKAVHLDRENTDFQSRLKWARERLFESLMAKSPTSGHQRTDMFNFGNMEQYIAEAGRIMAMADSGRRKLSPILPKWLQEHEPRYGDKFRTHKSHNSTTSEADPNRRERGDGGSRGTQ</sequence>
<keyword evidence="1" id="KW-0677">Repeat</keyword>
<protein>
    <submittedName>
        <fullName evidence="5">Small glutamine-rich tetratricopeptide repeat-containing protein alpha-like Protein</fullName>
    </submittedName>
</protein>
<dbReference type="PANTHER" id="PTHR45831:SF2">
    <property type="entry name" value="LD24721P"/>
    <property type="match status" value="1"/>
</dbReference>
<dbReference type="PROSITE" id="PS50005">
    <property type="entry name" value="TPR"/>
    <property type="match status" value="1"/>
</dbReference>
<dbReference type="GO" id="GO:0016020">
    <property type="term" value="C:membrane"/>
    <property type="evidence" value="ECO:0000318"/>
    <property type="project" value="GO_Central"/>
</dbReference>
<dbReference type="InterPro" id="IPR011990">
    <property type="entry name" value="TPR-like_helical_dom_sf"/>
</dbReference>
<keyword evidence="2 3" id="KW-0802">TPR repeat</keyword>
<dbReference type="AlphaFoldDB" id="A0A139WAE5"/>
<keyword evidence="6" id="KW-1185">Reference proteome</keyword>
<dbReference type="InterPro" id="IPR047150">
    <property type="entry name" value="SGT"/>
</dbReference>
<dbReference type="GO" id="GO:0072380">
    <property type="term" value="C:TRC complex"/>
    <property type="evidence" value="ECO:0000318"/>
    <property type="project" value="GO_Central"/>
</dbReference>
<feature type="compositionally biased region" description="Basic and acidic residues" evidence="4">
    <location>
        <begin position="187"/>
        <end position="196"/>
    </location>
</feature>
<evidence type="ECO:0000256" key="1">
    <source>
        <dbReference type="ARBA" id="ARBA00022737"/>
    </source>
</evidence>
<reference evidence="5 6" key="2">
    <citation type="journal article" date="2010" name="Nucleic Acids Res.">
        <title>BeetleBase in 2010: revisions to provide comprehensive genomic information for Tribolium castaneum.</title>
        <authorList>
            <person name="Kim H.S."/>
            <person name="Murphy T."/>
            <person name="Xia J."/>
            <person name="Caragea D."/>
            <person name="Park Y."/>
            <person name="Beeman R.W."/>
            <person name="Lorenzen M.D."/>
            <person name="Butcher S."/>
            <person name="Manak J.R."/>
            <person name="Brown S.J."/>
        </authorList>
    </citation>
    <scope>NUCLEOTIDE SEQUENCE [LARGE SCALE GENOMIC DNA]</scope>
    <source>
        <strain evidence="5 6">Georgia GA2</strain>
    </source>
</reference>
<organism evidence="5 6">
    <name type="scientific">Tribolium castaneum</name>
    <name type="common">Red flour beetle</name>
    <dbReference type="NCBI Taxonomy" id="7070"/>
    <lineage>
        <taxon>Eukaryota</taxon>
        <taxon>Metazoa</taxon>
        <taxon>Ecdysozoa</taxon>
        <taxon>Arthropoda</taxon>
        <taxon>Hexapoda</taxon>
        <taxon>Insecta</taxon>
        <taxon>Pterygota</taxon>
        <taxon>Neoptera</taxon>
        <taxon>Endopterygota</taxon>
        <taxon>Coleoptera</taxon>
        <taxon>Polyphaga</taxon>
        <taxon>Cucujiformia</taxon>
        <taxon>Tenebrionidae</taxon>
        <taxon>Tenebrionidae incertae sedis</taxon>
        <taxon>Tribolium</taxon>
    </lineage>
</organism>
<dbReference type="InParanoid" id="A0A139WAE5"/>
<evidence type="ECO:0000256" key="4">
    <source>
        <dbReference type="SAM" id="MobiDB-lite"/>
    </source>
</evidence>
<dbReference type="GO" id="GO:0060090">
    <property type="term" value="F:molecular adaptor activity"/>
    <property type="evidence" value="ECO:0000318"/>
    <property type="project" value="GO_Central"/>
</dbReference>
<reference evidence="5 6" key="1">
    <citation type="journal article" date="2008" name="Nature">
        <title>The genome of the model beetle and pest Tribolium castaneum.</title>
        <authorList>
            <consortium name="Tribolium Genome Sequencing Consortium"/>
            <person name="Richards S."/>
            <person name="Gibbs R.A."/>
            <person name="Weinstock G.M."/>
            <person name="Brown S.J."/>
            <person name="Denell R."/>
            <person name="Beeman R.W."/>
            <person name="Gibbs R."/>
            <person name="Beeman R.W."/>
            <person name="Brown S.J."/>
            <person name="Bucher G."/>
            <person name="Friedrich M."/>
            <person name="Grimmelikhuijzen C.J."/>
            <person name="Klingler M."/>
            <person name="Lorenzen M."/>
            <person name="Richards S."/>
            <person name="Roth S."/>
            <person name="Schroder R."/>
            <person name="Tautz D."/>
            <person name="Zdobnov E.M."/>
            <person name="Muzny D."/>
            <person name="Gibbs R.A."/>
            <person name="Weinstock G.M."/>
            <person name="Attaway T."/>
            <person name="Bell S."/>
            <person name="Buhay C.J."/>
            <person name="Chandrabose M.N."/>
            <person name="Chavez D."/>
            <person name="Clerk-Blankenburg K.P."/>
            <person name="Cree A."/>
            <person name="Dao M."/>
            <person name="Davis C."/>
            <person name="Chacko J."/>
            <person name="Dinh H."/>
            <person name="Dugan-Rocha S."/>
            <person name="Fowler G."/>
            <person name="Garner T.T."/>
            <person name="Garnes J."/>
            <person name="Gnirke A."/>
            <person name="Hawes A."/>
            <person name="Hernandez J."/>
            <person name="Hines S."/>
            <person name="Holder M."/>
            <person name="Hume J."/>
            <person name="Jhangiani S.N."/>
            <person name="Joshi V."/>
            <person name="Khan Z.M."/>
            <person name="Jackson L."/>
            <person name="Kovar C."/>
            <person name="Kowis A."/>
            <person name="Lee S."/>
            <person name="Lewis L.R."/>
            <person name="Margolis J."/>
            <person name="Morgan M."/>
            <person name="Nazareth L.V."/>
            <person name="Nguyen N."/>
            <person name="Okwuonu G."/>
            <person name="Parker D."/>
            <person name="Richards S."/>
            <person name="Ruiz S.J."/>
            <person name="Santibanez J."/>
            <person name="Savard J."/>
            <person name="Scherer S.E."/>
            <person name="Schneider B."/>
            <person name="Sodergren E."/>
            <person name="Tautz D."/>
            <person name="Vattahil S."/>
            <person name="Villasana D."/>
            <person name="White C.S."/>
            <person name="Wright R."/>
            <person name="Park Y."/>
            <person name="Beeman R.W."/>
            <person name="Lord J."/>
            <person name="Oppert B."/>
            <person name="Lorenzen M."/>
            <person name="Brown S."/>
            <person name="Wang L."/>
            <person name="Savard J."/>
            <person name="Tautz D."/>
            <person name="Richards S."/>
            <person name="Weinstock G."/>
            <person name="Gibbs R.A."/>
            <person name="Liu Y."/>
            <person name="Worley K."/>
            <person name="Weinstock G."/>
            <person name="Elsik C.G."/>
            <person name="Reese J.T."/>
            <person name="Elhaik E."/>
            <person name="Landan G."/>
            <person name="Graur D."/>
            <person name="Arensburger P."/>
            <person name="Atkinson P."/>
            <person name="Beeman R.W."/>
            <person name="Beidler J."/>
            <person name="Brown S.J."/>
            <person name="Demuth J.P."/>
            <person name="Drury D.W."/>
            <person name="Du Y.Z."/>
            <person name="Fujiwara H."/>
            <person name="Lorenzen M."/>
            <person name="Maselli V."/>
            <person name="Osanai M."/>
            <person name="Park Y."/>
            <person name="Robertson H.M."/>
            <person name="Tu Z."/>
            <person name="Wang J.J."/>
            <person name="Wang S."/>
            <person name="Richards S."/>
            <person name="Song H."/>
            <person name="Zhang L."/>
            <person name="Sodergren E."/>
            <person name="Werner D."/>
            <person name="Stanke M."/>
            <person name="Morgenstern B."/>
            <person name="Solovyev V."/>
            <person name="Kosarev P."/>
            <person name="Brown G."/>
            <person name="Chen H.C."/>
            <person name="Ermolaeva O."/>
            <person name="Hlavina W."/>
            <person name="Kapustin Y."/>
            <person name="Kiryutin B."/>
            <person name="Kitts P."/>
            <person name="Maglott D."/>
            <person name="Pruitt K."/>
            <person name="Sapojnikov V."/>
            <person name="Souvorov A."/>
            <person name="Mackey A.J."/>
            <person name="Waterhouse R.M."/>
            <person name="Wyder S."/>
            <person name="Zdobnov E.M."/>
            <person name="Zdobnov E.M."/>
            <person name="Wyder S."/>
            <person name="Kriventseva E.V."/>
            <person name="Kadowaki T."/>
            <person name="Bork P."/>
            <person name="Aranda M."/>
            <person name="Bao R."/>
            <person name="Beermann A."/>
            <person name="Berns N."/>
            <person name="Bolognesi R."/>
            <person name="Bonneton F."/>
            <person name="Bopp D."/>
            <person name="Brown S.J."/>
            <person name="Bucher G."/>
            <person name="Butts T."/>
            <person name="Chaumot A."/>
            <person name="Denell R.E."/>
            <person name="Ferrier D.E."/>
            <person name="Friedrich M."/>
            <person name="Gordon C.M."/>
            <person name="Jindra M."/>
            <person name="Klingler M."/>
            <person name="Lan Q."/>
            <person name="Lattorff H.M."/>
            <person name="Laudet V."/>
            <person name="von Levetsow C."/>
            <person name="Liu Z."/>
            <person name="Lutz R."/>
            <person name="Lynch J.A."/>
            <person name="da Fonseca R.N."/>
            <person name="Posnien N."/>
            <person name="Reuter R."/>
            <person name="Roth S."/>
            <person name="Savard J."/>
            <person name="Schinko J.B."/>
            <person name="Schmitt C."/>
            <person name="Schoppmeier M."/>
            <person name="Schroder R."/>
            <person name="Shippy T.D."/>
            <person name="Simonnet F."/>
            <person name="Marques-Souza H."/>
            <person name="Tautz D."/>
            <person name="Tomoyasu Y."/>
            <person name="Trauner J."/>
            <person name="Van der Zee M."/>
            <person name="Vervoort M."/>
            <person name="Wittkopp N."/>
            <person name="Wimmer E.A."/>
            <person name="Yang X."/>
            <person name="Jones A.K."/>
            <person name="Sattelle D.B."/>
            <person name="Ebert P.R."/>
            <person name="Nelson D."/>
            <person name="Scott J.G."/>
            <person name="Beeman R.W."/>
            <person name="Muthukrishnan S."/>
            <person name="Kramer K.J."/>
            <person name="Arakane Y."/>
            <person name="Beeman R.W."/>
            <person name="Zhu Q."/>
            <person name="Hogenkamp D."/>
            <person name="Dixit R."/>
            <person name="Oppert B."/>
            <person name="Jiang H."/>
            <person name="Zou Z."/>
            <person name="Marshall J."/>
            <person name="Elpidina E."/>
            <person name="Vinokurov K."/>
            <person name="Oppert C."/>
            <person name="Zou Z."/>
            <person name="Evans J."/>
            <person name="Lu Z."/>
            <person name="Zhao P."/>
            <person name="Sumathipala N."/>
            <person name="Altincicek B."/>
            <person name="Vilcinskas A."/>
            <person name="Williams M."/>
            <person name="Hultmark D."/>
            <person name="Hetru C."/>
            <person name="Jiang H."/>
            <person name="Grimmelikhuijzen C.J."/>
            <person name="Hauser F."/>
            <person name="Cazzamali G."/>
            <person name="Williamson M."/>
            <person name="Park Y."/>
            <person name="Li B."/>
            <person name="Tanaka Y."/>
            <person name="Predel R."/>
            <person name="Neupert S."/>
            <person name="Schachtner J."/>
            <person name="Verleyen P."/>
            <person name="Raible F."/>
            <person name="Bork P."/>
            <person name="Friedrich M."/>
            <person name="Walden K.K."/>
            <person name="Robertson H.M."/>
            <person name="Angeli S."/>
            <person name="Foret S."/>
            <person name="Bucher G."/>
            <person name="Schuetz S."/>
            <person name="Maleszka R."/>
            <person name="Wimmer E.A."/>
            <person name="Beeman R.W."/>
            <person name="Lorenzen M."/>
            <person name="Tomoyasu Y."/>
            <person name="Miller S.C."/>
            <person name="Grossmann D."/>
            <person name="Bucher G."/>
        </authorList>
    </citation>
    <scope>NUCLEOTIDE SEQUENCE [LARGE SCALE GENOMIC DNA]</scope>
    <source>
        <strain evidence="5 6">Georgia GA2</strain>
    </source>
</reference>
<accession>A0A139WAE5</accession>
<dbReference type="Proteomes" id="UP000007266">
    <property type="component" value="Unassembled WGS sequence"/>
</dbReference>
<evidence type="ECO:0000313" key="5">
    <source>
        <dbReference type="EMBL" id="KYB24884.1"/>
    </source>
</evidence>
<dbReference type="PANTHER" id="PTHR45831">
    <property type="entry name" value="LD24721P"/>
    <property type="match status" value="1"/>
</dbReference>
<proteinExistence type="predicted"/>
<dbReference type="GO" id="GO:0006620">
    <property type="term" value="P:post-translational protein targeting to endoplasmic reticulum membrane"/>
    <property type="evidence" value="ECO:0000318"/>
    <property type="project" value="GO_Central"/>
</dbReference>
<dbReference type="EMBL" id="KQ971409">
    <property type="protein sequence ID" value="KYB24884.1"/>
    <property type="molecule type" value="Genomic_DNA"/>
</dbReference>
<dbReference type="InterPro" id="IPR019734">
    <property type="entry name" value="TPR_rpt"/>
</dbReference>